<gene>
    <name evidence="4" type="ORF">GCM10009107_11060</name>
</gene>
<dbReference type="PROSITE" id="PS50883">
    <property type="entry name" value="EAL"/>
    <property type="match status" value="1"/>
</dbReference>
<dbReference type="PANTHER" id="PTHR44757:SF2">
    <property type="entry name" value="BIOFILM ARCHITECTURE MAINTENANCE PROTEIN MBAA"/>
    <property type="match status" value="1"/>
</dbReference>
<dbReference type="SUPFAM" id="SSF141868">
    <property type="entry name" value="EAL domain-like"/>
    <property type="match status" value="1"/>
</dbReference>
<evidence type="ECO:0000259" key="2">
    <source>
        <dbReference type="PROSITE" id="PS50883"/>
    </source>
</evidence>
<evidence type="ECO:0000313" key="5">
    <source>
        <dbReference type="Proteomes" id="UP001500279"/>
    </source>
</evidence>
<dbReference type="Pfam" id="PF00990">
    <property type="entry name" value="GGDEF"/>
    <property type="match status" value="1"/>
</dbReference>
<keyword evidence="1" id="KW-1133">Transmembrane helix</keyword>
<dbReference type="Gene3D" id="3.30.450.20">
    <property type="entry name" value="PAS domain"/>
    <property type="match status" value="1"/>
</dbReference>
<dbReference type="Proteomes" id="UP001500279">
    <property type="component" value="Unassembled WGS sequence"/>
</dbReference>
<keyword evidence="5" id="KW-1185">Reference proteome</keyword>
<dbReference type="EMBL" id="BAAAEW010000004">
    <property type="protein sequence ID" value="GAA0744971.1"/>
    <property type="molecule type" value="Genomic_DNA"/>
</dbReference>
<dbReference type="Pfam" id="PF00563">
    <property type="entry name" value="EAL"/>
    <property type="match status" value="1"/>
</dbReference>
<protein>
    <submittedName>
        <fullName evidence="4">EAL domain-containing protein</fullName>
    </submittedName>
</protein>
<evidence type="ECO:0000313" key="4">
    <source>
        <dbReference type="EMBL" id="GAA0744971.1"/>
    </source>
</evidence>
<dbReference type="Gene3D" id="3.20.20.450">
    <property type="entry name" value="EAL domain"/>
    <property type="match status" value="1"/>
</dbReference>
<dbReference type="InterPro" id="IPR035965">
    <property type="entry name" value="PAS-like_dom_sf"/>
</dbReference>
<feature type="transmembrane region" description="Helical" evidence="1">
    <location>
        <begin position="60"/>
        <end position="82"/>
    </location>
</feature>
<keyword evidence="1" id="KW-0812">Transmembrane</keyword>
<feature type="transmembrane region" description="Helical" evidence="1">
    <location>
        <begin position="88"/>
        <end position="106"/>
    </location>
</feature>
<evidence type="ECO:0000256" key="1">
    <source>
        <dbReference type="SAM" id="Phobius"/>
    </source>
</evidence>
<dbReference type="SUPFAM" id="SSF55073">
    <property type="entry name" value="Nucleotide cyclase"/>
    <property type="match status" value="1"/>
</dbReference>
<comment type="caution">
    <text evidence="4">The sequence shown here is derived from an EMBL/GenBank/DDBJ whole genome shotgun (WGS) entry which is preliminary data.</text>
</comment>
<name>A0ABN1JR46_9BURK</name>
<dbReference type="InterPro" id="IPR035919">
    <property type="entry name" value="EAL_sf"/>
</dbReference>
<dbReference type="Gene3D" id="3.30.70.270">
    <property type="match status" value="1"/>
</dbReference>
<dbReference type="InterPro" id="IPR029787">
    <property type="entry name" value="Nucleotide_cyclase"/>
</dbReference>
<feature type="domain" description="GGDEF" evidence="3">
    <location>
        <begin position="395"/>
        <end position="528"/>
    </location>
</feature>
<feature type="transmembrane region" description="Helical" evidence="1">
    <location>
        <begin position="200"/>
        <end position="223"/>
    </location>
</feature>
<feature type="domain" description="EAL" evidence="2">
    <location>
        <begin position="537"/>
        <end position="787"/>
    </location>
</feature>
<feature type="transmembrane region" description="Helical" evidence="1">
    <location>
        <begin position="159"/>
        <end position="188"/>
    </location>
</feature>
<dbReference type="InterPro" id="IPR052155">
    <property type="entry name" value="Biofilm_reg_signaling"/>
</dbReference>
<dbReference type="SUPFAM" id="SSF55785">
    <property type="entry name" value="PYP-like sensor domain (PAS domain)"/>
    <property type="match status" value="1"/>
</dbReference>
<dbReference type="PROSITE" id="PS50887">
    <property type="entry name" value="GGDEF"/>
    <property type="match status" value="1"/>
</dbReference>
<reference evidence="4 5" key="1">
    <citation type="journal article" date="2019" name="Int. J. Syst. Evol. Microbiol.">
        <title>The Global Catalogue of Microorganisms (GCM) 10K type strain sequencing project: providing services to taxonomists for standard genome sequencing and annotation.</title>
        <authorList>
            <consortium name="The Broad Institute Genomics Platform"/>
            <consortium name="The Broad Institute Genome Sequencing Center for Infectious Disease"/>
            <person name="Wu L."/>
            <person name="Ma J."/>
        </authorList>
    </citation>
    <scope>NUCLEOTIDE SEQUENCE [LARGE SCALE GENOMIC DNA]</scope>
    <source>
        <strain evidence="4 5">JCM 15503</strain>
    </source>
</reference>
<organism evidence="4 5">
    <name type="scientific">Ideonella azotifigens</name>
    <dbReference type="NCBI Taxonomy" id="513160"/>
    <lineage>
        <taxon>Bacteria</taxon>
        <taxon>Pseudomonadati</taxon>
        <taxon>Pseudomonadota</taxon>
        <taxon>Betaproteobacteria</taxon>
        <taxon>Burkholderiales</taxon>
        <taxon>Sphaerotilaceae</taxon>
        <taxon>Ideonella</taxon>
    </lineage>
</organism>
<dbReference type="InterPro" id="IPR001633">
    <property type="entry name" value="EAL_dom"/>
</dbReference>
<dbReference type="CDD" id="cd01948">
    <property type="entry name" value="EAL"/>
    <property type="match status" value="1"/>
</dbReference>
<dbReference type="PANTHER" id="PTHR44757">
    <property type="entry name" value="DIGUANYLATE CYCLASE DGCP"/>
    <property type="match status" value="1"/>
</dbReference>
<feature type="transmembrane region" description="Helical" evidence="1">
    <location>
        <begin position="127"/>
        <end position="147"/>
    </location>
</feature>
<dbReference type="SMART" id="SM00052">
    <property type="entry name" value="EAL"/>
    <property type="match status" value="1"/>
</dbReference>
<accession>A0ABN1JR46</accession>
<proteinExistence type="predicted"/>
<dbReference type="InterPro" id="IPR000160">
    <property type="entry name" value="GGDEF_dom"/>
</dbReference>
<dbReference type="CDD" id="cd01949">
    <property type="entry name" value="GGDEF"/>
    <property type="match status" value="1"/>
</dbReference>
<dbReference type="NCBIfam" id="TIGR00254">
    <property type="entry name" value="GGDEF"/>
    <property type="match status" value="1"/>
</dbReference>
<sequence>MTGVLVASAACRVAPKLRRTRAMTSPRPFTPRSVRDGMAALYGAAGAEAARLRGAQLNAVVRLTPFTMVANVGSASVVLWVFRGAVPPGMWLWWLVILAMSGLATFRWWRMRGQVLERASRRALHHATLQAALLSGAWAFMLIWFPAASTPQQLALATLVTGMLGAGTFVLASLPWACMAYAAIYMFASTSALWLAGDPLYAGVAVLLMLYTPTVVLGALFSWHKGTAQFHAEAQAVQRERLLAVLLQDFEQHAGEALWEFGRDGCISHPSSRLAELLETAETEFRAQPLVSLIARRSPAAAVALQRALDAGRPFRDLQLTLDCPSGPRHLKLNGKCLLDEEGRLQGWRGVMADATDSVEGERRLRELASTDSLTGLANRLTLRQALSEQLREGRRGALLSIDLDRFKAVNDSLGHSAGDELLKLVAERLRACLRPGDLIARLGGDEFAVLMGHAEPGPDAGALAERLIKALARPFELQERHQQVGASVGVALLDGSVAGVDELLVQADTALYDAKAAGRGRHTVYSDALGERSRRRLDIEHGLRHAIAQGELALHWQPKVHIRDWQIVGAEALMRWQHPTLGPISPLEFIPVAEQCGLIGALGQLGLREACRAAAGPLAGLRVSVNVSALQLKEERFVDSVREALASCALPATMLELEITESVFIDNAQGALSQLHALHALGVQIALDDFGTGYSSLAYLRRFPFDTLKIDRAFVNEVLLREDARIIVRTIAQMATALGMSTVCEGVESAQQLAAVSQAGCEQIQGYLVSKPRTLAEFVQLRQDWHRLPPITAQLH</sequence>
<dbReference type="SMART" id="SM00267">
    <property type="entry name" value="GGDEF"/>
    <property type="match status" value="1"/>
</dbReference>
<dbReference type="InterPro" id="IPR043128">
    <property type="entry name" value="Rev_trsase/Diguanyl_cyclase"/>
</dbReference>
<evidence type="ECO:0000259" key="3">
    <source>
        <dbReference type="PROSITE" id="PS50887"/>
    </source>
</evidence>
<keyword evidence="1" id="KW-0472">Membrane</keyword>